<evidence type="ECO:0000259" key="7">
    <source>
        <dbReference type="Pfam" id="PF01895"/>
    </source>
</evidence>
<gene>
    <name evidence="8" type="ORF">METZ01_LOCUS23286</name>
</gene>
<dbReference type="Pfam" id="PF01895">
    <property type="entry name" value="PhoU"/>
    <property type="match status" value="1"/>
</dbReference>
<sequence length="597" mass="66078">MKNINTLNRKWSMLIVVLLSVLNPLRAANADGTIQWGMLIISLFGGLALFLFGMKQMSEGMKKTAGDKMRSILSALTDNRLIGMTVGAFVTMVIQSSSATTVMLVSFVQAQLMTFVQSLGVILGADIGTTITAQLIAFKLTDYALLMIAIGFFLTMFSNKDSTKYIGEAILGFGLLFFGMKLMSDAMKPLRTFLPFINMLRGLENPMLALIVGTIFTALIQSSSAFTGIIIVLAQQGLLTLDAGIPLVMGANIGTCITAGLASIGTSREAKRVALAHVLFKVGGVALFILWIPVFADIIRWISPVSSGTGLEKLAAETPRQIANAHTIFNVSLAFIFLPFTTFFANTIIKIYPEKKEEKGVQPITWHLDDGAISTPALAIDLARSEILRMTKILGRMLEAIIQPFTTNEPLKDEVYPQLSLVEGVEMREEKLDYLDEKIIRYLRKIGQQELSDNQIQEVYGMMSIVNDIENIGDTIEKNMIPLIAKKSALNMDFSPEGKEELTIYHTKVSKQVNRLKKALSNLDTNKAEKIINKEGKYSALETKYRISHLERLHEDRKESIETHEIHMELMDLLKQINVYSGEIAKTIHALGELNLG</sequence>
<keyword evidence="3 6" id="KW-0812">Transmembrane</keyword>
<feature type="transmembrane region" description="Helical" evidence="6">
    <location>
        <begin position="278"/>
        <end position="302"/>
    </location>
</feature>
<dbReference type="EMBL" id="UINC01001091">
    <property type="protein sequence ID" value="SUZ70432.1"/>
    <property type="molecule type" value="Genomic_DNA"/>
</dbReference>
<dbReference type="InterPro" id="IPR004633">
    <property type="entry name" value="NaPi_cotrn-rel/YqeW-like"/>
</dbReference>
<dbReference type="AlphaFoldDB" id="A0A381PTP4"/>
<dbReference type="InterPro" id="IPR038078">
    <property type="entry name" value="PhoU-like_sf"/>
</dbReference>
<feature type="transmembrane region" description="Helical" evidence="6">
    <location>
        <begin position="245"/>
        <end position="266"/>
    </location>
</feature>
<evidence type="ECO:0000256" key="3">
    <source>
        <dbReference type="ARBA" id="ARBA00022692"/>
    </source>
</evidence>
<dbReference type="GO" id="GO:0044341">
    <property type="term" value="P:sodium-dependent phosphate transport"/>
    <property type="evidence" value="ECO:0007669"/>
    <property type="project" value="InterPro"/>
</dbReference>
<feature type="transmembrane region" description="Helical" evidence="6">
    <location>
        <begin position="37"/>
        <end position="54"/>
    </location>
</feature>
<feature type="transmembrane region" description="Helical" evidence="6">
    <location>
        <begin position="322"/>
        <end position="349"/>
    </location>
</feature>
<evidence type="ECO:0000256" key="5">
    <source>
        <dbReference type="ARBA" id="ARBA00023136"/>
    </source>
</evidence>
<feature type="transmembrane region" description="Helical" evidence="6">
    <location>
        <begin position="169"/>
        <end position="187"/>
    </location>
</feature>
<reference evidence="8" key="1">
    <citation type="submission" date="2018-05" db="EMBL/GenBank/DDBJ databases">
        <authorList>
            <person name="Lanie J.A."/>
            <person name="Ng W.-L."/>
            <person name="Kazmierczak K.M."/>
            <person name="Andrzejewski T.M."/>
            <person name="Davidsen T.M."/>
            <person name="Wayne K.J."/>
            <person name="Tettelin H."/>
            <person name="Glass J.I."/>
            <person name="Rusch D."/>
            <person name="Podicherti R."/>
            <person name="Tsui H.-C.T."/>
            <person name="Winkler M.E."/>
        </authorList>
    </citation>
    <scope>NUCLEOTIDE SEQUENCE</scope>
</reference>
<evidence type="ECO:0000256" key="2">
    <source>
        <dbReference type="ARBA" id="ARBA00022475"/>
    </source>
</evidence>
<comment type="subcellular location">
    <subcellularLocation>
        <location evidence="1">Cell membrane</location>
        <topology evidence="1">Multi-pass membrane protein</topology>
    </subcellularLocation>
</comment>
<keyword evidence="5 6" id="KW-0472">Membrane</keyword>
<dbReference type="InterPro" id="IPR026022">
    <property type="entry name" value="PhoU_dom"/>
</dbReference>
<evidence type="ECO:0000313" key="8">
    <source>
        <dbReference type="EMBL" id="SUZ70432.1"/>
    </source>
</evidence>
<feature type="domain" description="PhoU" evidence="7">
    <location>
        <begin position="387"/>
        <end position="477"/>
    </location>
</feature>
<dbReference type="InterPro" id="IPR003841">
    <property type="entry name" value="Na/Pi_transpt"/>
</dbReference>
<dbReference type="GO" id="GO:0005436">
    <property type="term" value="F:sodium:phosphate symporter activity"/>
    <property type="evidence" value="ECO:0007669"/>
    <property type="project" value="InterPro"/>
</dbReference>
<evidence type="ECO:0000256" key="6">
    <source>
        <dbReference type="SAM" id="Phobius"/>
    </source>
</evidence>
<evidence type="ECO:0000256" key="1">
    <source>
        <dbReference type="ARBA" id="ARBA00004651"/>
    </source>
</evidence>
<dbReference type="NCBIfam" id="NF037997">
    <property type="entry name" value="Na_Pi_symport"/>
    <property type="match status" value="1"/>
</dbReference>
<feature type="transmembrane region" description="Helical" evidence="6">
    <location>
        <begin position="208"/>
        <end position="233"/>
    </location>
</feature>
<proteinExistence type="predicted"/>
<keyword evidence="2" id="KW-1003">Cell membrane</keyword>
<dbReference type="Pfam" id="PF02690">
    <property type="entry name" value="Na_Pi_cotrans"/>
    <property type="match status" value="2"/>
</dbReference>
<organism evidence="8">
    <name type="scientific">marine metagenome</name>
    <dbReference type="NCBI Taxonomy" id="408172"/>
    <lineage>
        <taxon>unclassified sequences</taxon>
        <taxon>metagenomes</taxon>
        <taxon>ecological metagenomes</taxon>
    </lineage>
</organism>
<protein>
    <recommendedName>
        <fullName evidence="7">PhoU domain-containing protein</fullName>
    </recommendedName>
</protein>
<dbReference type="PANTHER" id="PTHR10010:SF46">
    <property type="entry name" value="SODIUM-DEPENDENT PHOSPHATE TRANSPORT PROTEIN 2B"/>
    <property type="match status" value="1"/>
</dbReference>
<dbReference type="PANTHER" id="PTHR10010">
    <property type="entry name" value="SOLUTE CARRIER FAMILY 34 SODIUM PHOSPHATE , MEMBER 2-RELATED"/>
    <property type="match status" value="1"/>
</dbReference>
<evidence type="ECO:0000256" key="4">
    <source>
        <dbReference type="ARBA" id="ARBA00022989"/>
    </source>
</evidence>
<accession>A0A381PTP4</accession>
<dbReference type="GO" id="GO:0005886">
    <property type="term" value="C:plasma membrane"/>
    <property type="evidence" value="ECO:0007669"/>
    <property type="project" value="UniProtKB-SubCell"/>
</dbReference>
<dbReference type="Gene3D" id="1.20.58.220">
    <property type="entry name" value="Phosphate transport system protein phou homolog 2, domain 2"/>
    <property type="match status" value="1"/>
</dbReference>
<keyword evidence="4 6" id="KW-1133">Transmembrane helix</keyword>
<dbReference type="SUPFAM" id="SSF109755">
    <property type="entry name" value="PhoU-like"/>
    <property type="match status" value="1"/>
</dbReference>
<name>A0A381PTP4_9ZZZZ</name>
<dbReference type="NCBIfam" id="TIGR00704">
    <property type="entry name" value="NaPi_cotrn_rel"/>
    <property type="match status" value="1"/>
</dbReference>